<name>A0A1I7FKS5_9BURK</name>
<dbReference type="Pfam" id="PF13116">
    <property type="entry name" value="YhdP"/>
    <property type="match status" value="1"/>
</dbReference>
<dbReference type="InterPro" id="IPR025263">
    <property type="entry name" value="YhdP_central"/>
</dbReference>
<dbReference type="Proteomes" id="UP000183656">
    <property type="component" value="Unassembled WGS sequence"/>
</dbReference>
<evidence type="ECO:0000259" key="1">
    <source>
        <dbReference type="Pfam" id="PF13116"/>
    </source>
</evidence>
<dbReference type="InterPro" id="IPR011836">
    <property type="entry name" value="YhdP"/>
</dbReference>
<accession>A0A1I7FKS5</accession>
<organism evidence="2 3">
    <name type="scientific">Paenacidovorax caeni</name>
    <dbReference type="NCBI Taxonomy" id="343013"/>
    <lineage>
        <taxon>Bacteria</taxon>
        <taxon>Pseudomonadati</taxon>
        <taxon>Pseudomonadota</taxon>
        <taxon>Betaproteobacteria</taxon>
        <taxon>Burkholderiales</taxon>
        <taxon>Comamonadaceae</taxon>
        <taxon>Paenacidovorax</taxon>
    </lineage>
</organism>
<dbReference type="OrthoDB" id="8521382at2"/>
<dbReference type="PANTHER" id="PTHR38690:SF1">
    <property type="entry name" value="PROTEASE"/>
    <property type="match status" value="1"/>
</dbReference>
<gene>
    <name evidence="2" type="ORF">SAMN04489707_1002137</name>
</gene>
<evidence type="ECO:0000313" key="2">
    <source>
        <dbReference type="EMBL" id="SFU36797.1"/>
    </source>
</evidence>
<dbReference type="PANTHER" id="PTHR38690">
    <property type="entry name" value="PROTEASE-RELATED"/>
    <property type="match status" value="1"/>
</dbReference>
<reference evidence="2 3" key="1">
    <citation type="submission" date="2016-10" db="EMBL/GenBank/DDBJ databases">
        <authorList>
            <person name="de Groot N.N."/>
        </authorList>
    </citation>
    <scope>NUCLEOTIDE SEQUENCE [LARGE SCALE GENOMIC DNA]</scope>
    <source>
        <strain evidence="2 3">R-24608</strain>
    </source>
</reference>
<feature type="domain" description="YhdP central" evidence="1">
    <location>
        <begin position="17"/>
        <end position="1333"/>
    </location>
</feature>
<dbReference type="RefSeq" id="WP_054255153.1">
    <property type="nucleotide sequence ID" value="NZ_CYIG01000005.1"/>
</dbReference>
<dbReference type="STRING" id="343013.SAMN04489707_1002137"/>
<evidence type="ECO:0000313" key="3">
    <source>
        <dbReference type="Proteomes" id="UP000183656"/>
    </source>
</evidence>
<protein>
    <submittedName>
        <fullName evidence="2">TIGR02099 family protein</fullName>
    </submittedName>
</protein>
<dbReference type="NCBIfam" id="TIGR02099">
    <property type="entry name" value="YhdP family protein"/>
    <property type="match status" value="1"/>
</dbReference>
<dbReference type="EMBL" id="FPBX01000002">
    <property type="protein sequence ID" value="SFU36797.1"/>
    <property type="molecule type" value="Genomic_DNA"/>
</dbReference>
<proteinExistence type="predicted"/>
<keyword evidence="3" id="KW-1185">Reference proteome</keyword>
<sequence length="1352" mass="145747">MTEPITHPPRLLRWVAGFARWSLGLLLALWLLLALAWGLLHGLIVPRVDEFRPQLEAYAARALGVPVRIGALHARTEVLVPSFELEDVALLDADGRTALQLPRVVVALSPRSLLRMGFEQLYIERPALDIRRAADGKLFIAGLPFTPGGASDGGAADWLFSQGEVVVRGGTVHWSDALHPAPPLALDAVDIVLRNRGWRHSLRLDATPPPDWGERFTLMGQLREPLLSVHAGAWERWSGQLYAMFPRVDVAQLRQHADLGDITLARGHGAVRAWIDVQRGQATGGSVDMRLADVHATLGAQLAPLALRGIAGRISASHWDEGFELATQSLQFSTEDGLVWPGGNLTLRQTQADGSHAAQGELRADRLDLAALAQIASALPLGDVAHGALRRYAPQGLVQDIDARWRGPWAHLQQYQIKGRATDLALAAPPTDAPPGYQPQDFGLRGASVSFDLNQGGGKAQLAIAQGALALPGVFEEAVVPLQRLSATLRWSLQGEHIALQASDIRFANADAQGQAQLSWRTSDPARSPGKSRFPGILDLQGQLQRADGTRVHRYLPLSIDAEVRHYVRDAVQAGTSNQVRFKVRGDLHDLPFERPEQGEFHIAAKIQNATYAYVPPRLQGAGELPWPALTQLSGELVFDRYSMAVRKASASFKGTPQLRMGQIEAQIPNLMHTEVAVQAQGRGPLADMLSVVAHSPIAALATHALDHAKGSGQAELQLKLALPVSQIHASRVQGSVAFSGSNEVQITPDAPVLSRVRGAVQFSDTGFTLAGVRAQALGGEVRLEGGMRGTDAPVQVRAQGLATAEGLRQAHELGLLARLAQHASGSTPYQFALTVRRGVPELQVTTALQGMALELPAPLNKKADATQPLRFDKQLTREAAAPGSKAPVQDLLTLDLGALGKAQYLRDLGGAQPQVLRGSISVGAGEAPDLPDAGVAANARLDHIDVDAWEKLAEALAGSTQDTPRHAMQEYLPTRLALRADQVTLDGRTLHNLVVGATQSGGSWQASLDARELSGHVQYHPGSVRDPAGRLHARLTRLALPQSSATAVDKLLDEQPRTLPALDIVVQDFELGGRHLGQLEIEAQNRGGGDHAPREWRLAKFNLRTPEAQFTGSGNWALLTGEGARHAPERRTVMNMRLDINDAGELLGRLGMPGVVRKGKGRLEGQVAWLGSPLNPDYHSMTGQLHIDMESGQFLKADPGLAKLLGVLSLQSLPRRLTLDFRDVFSEGFSFDFVRGDVRVERGVAFTNNLQMKGVNAAVLMEGQADIQHETQSLHVVVVPEVNAMTASLVATAINPVIGLGSFLAQVFLRGPLISAATQEFRIEGHWDDPRVVRLQRRKDAPSSTGKGENE</sequence>